<dbReference type="PROSITE" id="PS51704">
    <property type="entry name" value="GP_PDE"/>
    <property type="match status" value="1"/>
</dbReference>
<evidence type="ECO:0000313" key="6">
    <source>
        <dbReference type="Proteomes" id="UP001152797"/>
    </source>
</evidence>
<dbReference type="GO" id="GO:0006629">
    <property type="term" value="P:lipid metabolic process"/>
    <property type="evidence" value="ECO:0007669"/>
    <property type="project" value="InterPro"/>
</dbReference>
<dbReference type="InterPro" id="IPR036047">
    <property type="entry name" value="F-box-like_dom_sf"/>
</dbReference>
<comment type="caution">
    <text evidence="3">The sequence shown here is derived from an EMBL/GenBank/DDBJ whole genome shotgun (WGS) entry which is preliminary data.</text>
</comment>
<dbReference type="SUPFAM" id="SSF81383">
    <property type="entry name" value="F-box domain"/>
    <property type="match status" value="1"/>
</dbReference>
<dbReference type="Pfam" id="PF03009">
    <property type="entry name" value="GDPD"/>
    <property type="match status" value="1"/>
</dbReference>
<evidence type="ECO:0000256" key="1">
    <source>
        <dbReference type="SAM" id="MobiDB-lite"/>
    </source>
</evidence>
<accession>A0A9P1CHR6</accession>
<organism evidence="3">
    <name type="scientific">Cladocopium goreaui</name>
    <dbReference type="NCBI Taxonomy" id="2562237"/>
    <lineage>
        <taxon>Eukaryota</taxon>
        <taxon>Sar</taxon>
        <taxon>Alveolata</taxon>
        <taxon>Dinophyceae</taxon>
        <taxon>Suessiales</taxon>
        <taxon>Symbiodiniaceae</taxon>
        <taxon>Cladocopium</taxon>
    </lineage>
</organism>
<proteinExistence type="predicted"/>
<dbReference type="Gene3D" id="3.20.20.190">
    <property type="entry name" value="Phosphatidylinositol (PI) phosphodiesterase"/>
    <property type="match status" value="1"/>
</dbReference>
<dbReference type="SUPFAM" id="SSF53335">
    <property type="entry name" value="S-adenosyl-L-methionine-dependent methyltransferases"/>
    <property type="match status" value="1"/>
</dbReference>
<sequence length="675" mass="74314">MDCRPLVWAHRGASKICPENTLSAFRAALEAGADGVELDVHLSADDHVVVIHDATLDRTTTGSGYVRDMTLEQLKLVDAGSKHSAVFAHERIPTLEEVLKLITTLEKKLLIELKGPFSGLPDRTAMLLKPLLGKKQPAYPELPRLVAEILRPYLRQVQDGQIVVQSFYIPYLQELRSLVPDLQLMYLTLSSGSGWWQREDLQTVPLSFSGVSVRHAALTPDAVKVLREVQGRVFAWTVDSESRLGEIMDFPVDGIITNCPERALALLTGNAHAGYRSCDKIAAPEHRSCHEEAPVQCASVASHPSVHSLFVPDLQRRILAALPRDGIKAWHSAVHVWRQAAKEYVTDVLRAPWWLLDADGHSALAEVFTWCPPSCLLRSACVCHAWRRAGESREAWRSLRLSFGWGADFEMRCLLRSLRRLGLRHGLTELPEARPPSPLASTPSSPGTPAMGPSRRLSPSLDEGYRFASPPPSPQGKGVHLQSQLVLCRHQLPKSELWLLQPQNSRCHDSARRALSNVLAAQLELLVGKAVLELNAGAGLVGLGFAPYCKTMTITAPDDLSCRLLRLNASLFCRRSSKSRQVATATGPNNLQVPVYVYMLPTTLGGAKALARQWQWDSGSAMRALKPSLLAPSFDLVLNAGQPIDPQGLEMCNELMAPGGLLITVPWQRQQLDIT</sequence>
<feature type="compositionally biased region" description="Low complexity" evidence="1">
    <location>
        <begin position="439"/>
        <end position="454"/>
    </location>
</feature>
<evidence type="ECO:0000313" key="3">
    <source>
        <dbReference type="EMBL" id="CAI3992219.1"/>
    </source>
</evidence>
<dbReference type="PANTHER" id="PTHR46211:SF1">
    <property type="entry name" value="GLYCEROPHOSPHODIESTER PHOSPHODIESTERASE, CYTOPLASMIC"/>
    <property type="match status" value="1"/>
</dbReference>
<dbReference type="EMBL" id="CAMXCT010001684">
    <property type="protein sequence ID" value="CAI3992219.1"/>
    <property type="molecule type" value="Genomic_DNA"/>
</dbReference>
<evidence type="ECO:0000313" key="4">
    <source>
        <dbReference type="EMBL" id="CAL1145594.1"/>
    </source>
</evidence>
<evidence type="ECO:0000313" key="5">
    <source>
        <dbReference type="EMBL" id="CAL4779531.1"/>
    </source>
</evidence>
<reference evidence="4" key="2">
    <citation type="submission" date="2024-04" db="EMBL/GenBank/DDBJ databases">
        <authorList>
            <person name="Chen Y."/>
            <person name="Shah S."/>
            <person name="Dougan E. K."/>
            <person name="Thang M."/>
            <person name="Chan C."/>
        </authorList>
    </citation>
    <scope>NUCLEOTIDE SEQUENCE [LARGE SCALE GENOMIC DNA]</scope>
</reference>
<dbReference type="EMBL" id="CAMXCT020001684">
    <property type="protein sequence ID" value="CAL1145594.1"/>
    <property type="molecule type" value="Genomic_DNA"/>
</dbReference>
<keyword evidence="6" id="KW-1185">Reference proteome</keyword>
<dbReference type="Gene3D" id="3.40.50.150">
    <property type="entry name" value="Vaccinia Virus protein VP39"/>
    <property type="match status" value="1"/>
</dbReference>
<feature type="region of interest" description="Disordered" evidence="1">
    <location>
        <begin position="432"/>
        <end position="480"/>
    </location>
</feature>
<dbReference type="PANTHER" id="PTHR46211">
    <property type="entry name" value="GLYCEROPHOSPHORYL DIESTER PHOSPHODIESTERASE"/>
    <property type="match status" value="1"/>
</dbReference>
<evidence type="ECO:0000259" key="2">
    <source>
        <dbReference type="PROSITE" id="PS51704"/>
    </source>
</evidence>
<dbReference type="InterPro" id="IPR017946">
    <property type="entry name" value="PLC-like_Pdiesterase_TIM-brl"/>
</dbReference>
<dbReference type="InterPro" id="IPR029063">
    <property type="entry name" value="SAM-dependent_MTases_sf"/>
</dbReference>
<dbReference type="SUPFAM" id="SSF51695">
    <property type="entry name" value="PLC-like phosphodiesterases"/>
    <property type="match status" value="1"/>
</dbReference>
<protein>
    <submittedName>
        <fullName evidence="5">Glycerophosphodiester phosphodiesterase YhdW (Glycerophosphoryl diester phosphodiesterase)</fullName>
    </submittedName>
</protein>
<dbReference type="InterPro" id="IPR030395">
    <property type="entry name" value="GP_PDE_dom"/>
</dbReference>
<feature type="domain" description="GP-PDE" evidence="2">
    <location>
        <begin position="5"/>
        <end position="267"/>
    </location>
</feature>
<reference evidence="3" key="1">
    <citation type="submission" date="2022-10" db="EMBL/GenBank/DDBJ databases">
        <authorList>
            <person name="Chen Y."/>
            <person name="Dougan E. K."/>
            <person name="Chan C."/>
            <person name="Rhodes N."/>
            <person name="Thang M."/>
        </authorList>
    </citation>
    <scope>NUCLEOTIDE SEQUENCE</scope>
</reference>
<dbReference type="EMBL" id="CAMXCT030001684">
    <property type="protein sequence ID" value="CAL4779531.1"/>
    <property type="molecule type" value="Genomic_DNA"/>
</dbReference>
<dbReference type="GO" id="GO:0008081">
    <property type="term" value="F:phosphoric diester hydrolase activity"/>
    <property type="evidence" value="ECO:0007669"/>
    <property type="project" value="InterPro"/>
</dbReference>
<dbReference type="Proteomes" id="UP001152797">
    <property type="component" value="Unassembled WGS sequence"/>
</dbReference>
<dbReference type="AlphaFoldDB" id="A0A9P1CHR6"/>
<dbReference type="OrthoDB" id="432548at2759"/>
<name>A0A9P1CHR6_9DINO</name>
<gene>
    <name evidence="3" type="ORF">C1SCF055_LOCUS19062</name>
</gene>